<dbReference type="AlphaFoldDB" id="A0A1M4SC01"/>
<keyword evidence="1" id="KW-1277">Toxin-antitoxin system</keyword>
<evidence type="ECO:0000313" key="6">
    <source>
        <dbReference type="Proteomes" id="UP000184196"/>
    </source>
</evidence>
<dbReference type="InterPro" id="IPR052379">
    <property type="entry name" value="Type_VII_TA_RNase"/>
</dbReference>
<organism evidence="5 6">
    <name type="scientific">Desulfofundulus australicus DSM 11792</name>
    <dbReference type="NCBI Taxonomy" id="1121425"/>
    <lineage>
        <taxon>Bacteria</taxon>
        <taxon>Bacillati</taxon>
        <taxon>Bacillota</taxon>
        <taxon>Clostridia</taxon>
        <taxon>Eubacteriales</taxon>
        <taxon>Peptococcaceae</taxon>
        <taxon>Desulfofundulus</taxon>
    </lineage>
</organism>
<gene>
    <name evidence="5" type="ORF">SAMN02745218_00077</name>
</gene>
<dbReference type="PANTHER" id="PTHR33397">
    <property type="entry name" value="UPF0331 PROTEIN YUTE"/>
    <property type="match status" value="1"/>
</dbReference>
<accession>A0A1M4SC01</accession>
<proteinExistence type="inferred from homology"/>
<dbReference type="PANTHER" id="PTHR33397:SF5">
    <property type="entry name" value="RNASE YUTE-RELATED"/>
    <property type="match status" value="1"/>
</dbReference>
<name>A0A1M4SC01_9FIRM</name>
<evidence type="ECO:0000256" key="3">
    <source>
        <dbReference type="ARBA" id="ARBA00022801"/>
    </source>
</evidence>
<dbReference type="InterPro" id="IPR037038">
    <property type="entry name" value="HepT-like_sf"/>
</dbReference>
<dbReference type="SUPFAM" id="SSF81593">
    <property type="entry name" value="Nucleotidyltransferase substrate binding subunit/domain"/>
    <property type="match status" value="1"/>
</dbReference>
<dbReference type="RefSeq" id="WP_073162354.1">
    <property type="nucleotide sequence ID" value="NZ_FQUW01000004.1"/>
</dbReference>
<dbReference type="GO" id="GO:0110001">
    <property type="term" value="C:toxin-antitoxin complex"/>
    <property type="evidence" value="ECO:0007669"/>
    <property type="project" value="InterPro"/>
</dbReference>
<dbReference type="GO" id="GO:0004540">
    <property type="term" value="F:RNA nuclease activity"/>
    <property type="evidence" value="ECO:0007669"/>
    <property type="project" value="InterPro"/>
</dbReference>
<evidence type="ECO:0000256" key="1">
    <source>
        <dbReference type="ARBA" id="ARBA00022649"/>
    </source>
</evidence>
<dbReference type="NCBIfam" id="NF047751">
    <property type="entry name" value="HepT_toxin"/>
    <property type="match status" value="1"/>
</dbReference>
<keyword evidence="2" id="KW-0540">Nuclease</keyword>
<dbReference type="OrthoDB" id="9796612at2"/>
<dbReference type="EMBL" id="FQUW01000004">
    <property type="protein sequence ID" value="SHE29730.1"/>
    <property type="molecule type" value="Genomic_DNA"/>
</dbReference>
<reference evidence="6" key="1">
    <citation type="submission" date="2016-11" db="EMBL/GenBank/DDBJ databases">
        <authorList>
            <person name="Varghese N."/>
            <person name="Submissions S."/>
        </authorList>
    </citation>
    <scope>NUCLEOTIDE SEQUENCE [LARGE SCALE GENOMIC DNA]</scope>
    <source>
        <strain evidence="6">DSM 11792</strain>
    </source>
</reference>
<protein>
    <submittedName>
        <fullName evidence="5">Uncharacterized conserved protein YutE, UPF0331/DUF86 family</fullName>
    </submittedName>
</protein>
<evidence type="ECO:0000256" key="4">
    <source>
        <dbReference type="ARBA" id="ARBA00024207"/>
    </source>
</evidence>
<comment type="similarity">
    <text evidence="4">Belongs to the HepT RNase toxin family.</text>
</comment>
<keyword evidence="3" id="KW-0378">Hydrolase</keyword>
<dbReference type="Pfam" id="PF01934">
    <property type="entry name" value="HepT-like"/>
    <property type="match status" value="1"/>
</dbReference>
<dbReference type="Gene3D" id="1.20.120.580">
    <property type="entry name" value="bsu32300-like"/>
    <property type="match status" value="1"/>
</dbReference>
<sequence length="143" mass="16344">MAKISYIREQVASINELLNSKKKEDILMDPWLVRGLKYSMQTAVEAMIDLAYHIAAKKFGHAPGDARDAMRILFEGGLITRDRLTVYSAMIGFRNRVVHGYQEVSAEKVYEMARNELGDFEDFIREIGAVLEEEDKEQMLPAD</sequence>
<dbReference type="Proteomes" id="UP000184196">
    <property type="component" value="Unassembled WGS sequence"/>
</dbReference>
<keyword evidence="6" id="KW-1185">Reference proteome</keyword>
<dbReference type="InterPro" id="IPR008201">
    <property type="entry name" value="HepT-like"/>
</dbReference>
<evidence type="ECO:0000256" key="2">
    <source>
        <dbReference type="ARBA" id="ARBA00022722"/>
    </source>
</evidence>
<dbReference type="GO" id="GO:0016787">
    <property type="term" value="F:hydrolase activity"/>
    <property type="evidence" value="ECO:0007669"/>
    <property type="project" value="UniProtKB-KW"/>
</dbReference>
<evidence type="ECO:0000313" key="5">
    <source>
        <dbReference type="EMBL" id="SHE29730.1"/>
    </source>
</evidence>